<sequence>MEHGKHLGIFISGDTAYAGLFSAKAGQKQLLQSFSVSLSAQEEDSSKSLGRLLAEKISELQISYDYVGLAIGSGKFVQHYVTSGFTDRRRIARTIKFDVEDEVGVDVSTLAASFINHGESPSGGTNCTVFTSGKAELISLLKDFQKNKIDPEVIQPDSVCFLRAAAGQIETPKQASVLLAGRSESYGYIGIISPSRGIEYIRSFKTGSSRSDSDIARRIMATIAACSPAEPVEKIYIAGSNINPYSIQSISGVEAEKIEAPEEHRSGFEYVLLGASMMSKDDAQSDLRIDFMTYQGRKRIIRTSLSALYLAAAVIVAVFAWKATLHANHLSQWQDQIYEKVAEEYSVAMKGRDMDNLGKAELSMESEINRLKRIKAGETADVESVPTRLQFALEILNSMPNKKSVKLDSVSITSRALRLDGSTSSRRDTQNFLKKIDSHENLERSQESLKQVGSEDSFTVSLNTRK</sequence>
<feature type="transmembrane region" description="Helical" evidence="2">
    <location>
        <begin position="300"/>
        <end position="321"/>
    </location>
</feature>
<organism evidence="3 4">
    <name type="scientific">Sedimentisphaera cyanobacteriorum</name>
    <dbReference type="NCBI Taxonomy" id="1940790"/>
    <lineage>
        <taxon>Bacteria</taxon>
        <taxon>Pseudomonadati</taxon>
        <taxon>Planctomycetota</taxon>
        <taxon>Phycisphaerae</taxon>
        <taxon>Sedimentisphaerales</taxon>
        <taxon>Sedimentisphaeraceae</taxon>
        <taxon>Sedimentisphaera</taxon>
    </lineage>
</organism>
<evidence type="ECO:0000256" key="2">
    <source>
        <dbReference type="SAM" id="Phobius"/>
    </source>
</evidence>
<dbReference type="Gene3D" id="3.30.420.380">
    <property type="match status" value="1"/>
</dbReference>
<proteinExistence type="predicted"/>
<accession>A0A1Q2HPM8</accession>
<dbReference type="RefSeq" id="WP_077539976.1">
    <property type="nucleotide sequence ID" value="NZ_CP019633.1"/>
</dbReference>
<keyword evidence="2" id="KW-1133">Transmembrane helix</keyword>
<feature type="compositionally biased region" description="Polar residues" evidence="1">
    <location>
        <begin position="448"/>
        <end position="466"/>
    </location>
</feature>
<feature type="region of interest" description="Disordered" evidence="1">
    <location>
        <begin position="434"/>
        <end position="466"/>
    </location>
</feature>
<keyword evidence="2" id="KW-0472">Membrane</keyword>
<dbReference type="AlphaFoldDB" id="A0A1Q2HPM8"/>
<gene>
    <name evidence="3" type="ORF">L21SP3_01182</name>
</gene>
<evidence type="ECO:0000313" key="3">
    <source>
        <dbReference type="EMBL" id="AQQ09378.1"/>
    </source>
</evidence>
<dbReference type="Proteomes" id="UP000188273">
    <property type="component" value="Chromosome"/>
</dbReference>
<reference evidence="4" key="1">
    <citation type="submission" date="2017-02" db="EMBL/GenBank/DDBJ databases">
        <title>Comparative genomics and description of representatives of a novel lineage of planctomycetes thriving in anoxic sediments.</title>
        <authorList>
            <person name="Spring S."/>
            <person name="Bunk B."/>
            <person name="Sproer C."/>
            <person name="Klenk H.-P."/>
        </authorList>
    </citation>
    <scope>NUCLEOTIDE SEQUENCE [LARGE SCALE GENOMIC DNA]</scope>
    <source>
        <strain evidence="4">L21-RPul-D3</strain>
    </source>
</reference>
<evidence type="ECO:0000313" key="4">
    <source>
        <dbReference type="Proteomes" id="UP000188273"/>
    </source>
</evidence>
<evidence type="ECO:0008006" key="5">
    <source>
        <dbReference type="Google" id="ProtNLM"/>
    </source>
</evidence>
<protein>
    <recommendedName>
        <fullName evidence="5">GspL periplasmic domain-containing protein</fullName>
    </recommendedName>
</protein>
<dbReference type="KEGG" id="pbu:L21SP3_01182"/>
<keyword evidence="4" id="KW-1185">Reference proteome</keyword>
<dbReference type="EMBL" id="CP019633">
    <property type="protein sequence ID" value="AQQ09378.1"/>
    <property type="molecule type" value="Genomic_DNA"/>
</dbReference>
<name>A0A1Q2HPM8_9BACT</name>
<keyword evidence="2" id="KW-0812">Transmembrane</keyword>
<dbReference type="STRING" id="1940790.L21SP3_01182"/>
<dbReference type="OrthoDB" id="280887at2"/>
<evidence type="ECO:0000256" key="1">
    <source>
        <dbReference type="SAM" id="MobiDB-lite"/>
    </source>
</evidence>
<feature type="compositionally biased region" description="Basic and acidic residues" evidence="1">
    <location>
        <begin position="434"/>
        <end position="447"/>
    </location>
</feature>